<proteinExistence type="predicted"/>
<dbReference type="EMBL" id="CM047744">
    <property type="protein sequence ID" value="KAJ0028684.1"/>
    <property type="molecule type" value="Genomic_DNA"/>
</dbReference>
<sequence>MKVAVGEVLDEMAVRAIIEGLQGSLDIAVDGGYVCVSQLTTSYYQLNIFTTSPLSKLEKETFKCLQRQRLAEIRVRVRVRVPGRVRVHEAVCESFLLFGLVNQPQQALYERILEMENTGKEMEFEVSLTEVFELPGEPAVVINGVPEISPGENTCVLPDLVNDAKSPGDAGFGEWLEGREVRKLFGEQYYFGTVVQFDKESGWYRVLYEDGDSEDLDWPELEEVLLPLDISVPLKALAMKIIKKNQKPIDISESSTAPLRKLKTRKMGNKGKNVDAQEAPGYKYS</sequence>
<name>A0ACC0Y6A3_9ROSI</name>
<dbReference type="Proteomes" id="UP001163603">
    <property type="component" value="Chromosome 9"/>
</dbReference>
<accession>A0ACC0Y6A3</accession>
<keyword evidence="2" id="KW-1185">Reference proteome</keyword>
<organism evidence="1 2">
    <name type="scientific">Pistacia integerrima</name>
    <dbReference type="NCBI Taxonomy" id="434235"/>
    <lineage>
        <taxon>Eukaryota</taxon>
        <taxon>Viridiplantae</taxon>
        <taxon>Streptophyta</taxon>
        <taxon>Embryophyta</taxon>
        <taxon>Tracheophyta</taxon>
        <taxon>Spermatophyta</taxon>
        <taxon>Magnoliopsida</taxon>
        <taxon>eudicotyledons</taxon>
        <taxon>Gunneridae</taxon>
        <taxon>Pentapetalae</taxon>
        <taxon>rosids</taxon>
        <taxon>malvids</taxon>
        <taxon>Sapindales</taxon>
        <taxon>Anacardiaceae</taxon>
        <taxon>Pistacia</taxon>
    </lineage>
</organism>
<gene>
    <name evidence="1" type="ORF">Pint_35526</name>
</gene>
<protein>
    <submittedName>
        <fullName evidence="1">Uncharacterized protein</fullName>
    </submittedName>
</protein>
<evidence type="ECO:0000313" key="2">
    <source>
        <dbReference type="Proteomes" id="UP001163603"/>
    </source>
</evidence>
<evidence type="ECO:0000313" key="1">
    <source>
        <dbReference type="EMBL" id="KAJ0028684.1"/>
    </source>
</evidence>
<reference evidence="2" key="1">
    <citation type="journal article" date="2023" name="G3 (Bethesda)">
        <title>Genome assembly and association tests identify interacting loci associated with vigor, precocity, and sex in interspecific pistachio rootstocks.</title>
        <authorList>
            <person name="Palmer W."/>
            <person name="Jacygrad E."/>
            <person name="Sagayaradj S."/>
            <person name="Cavanaugh K."/>
            <person name="Han R."/>
            <person name="Bertier L."/>
            <person name="Beede B."/>
            <person name="Kafkas S."/>
            <person name="Golino D."/>
            <person name="Preece J."/>
            <person name="Michelmore R."/>
        </authorList>
    </citation>
    <scope>NUCLEOTIDE SEQUENCE [LARGE SCALE GENOMIC DNA]</scope>
</reference>
<comment type="caution">
    <text evidence="1">The sequence shown here is derived from an EMBL/GenBank/DDBJ whole genome shotgun (WGS) entry which is preliminary data.</text>
</comment>